<evidence type="ECO:0000256" key="13">
    <source>
        <dbReference type="ARBA" id="ARBA00031538"/>
    </source>
</evidence>
<evidence type="ECO:0000256" key="18">
    <source>
        <dbReference type="SAM" id="Phobius"/>
    </source>
</evidence>
<keyword evidence="8 18" id="KW-1133">Transmembrane helix</keyword>
<dbReference type="InterPro" id="IPR047196">
    <property type="entry name" value="YidC_ALB_C"/>
</dbReference>
<evidence type="ECO:0000256" key="7">
    <source>
        <dbReference type="ARBA" id="ARBA00022927"/>
    </source>
</evidence>
<keyword evidence="6 16" id="KW-0812">Transmembrane</keyword>
<organism evidence="20 21">
    <name type="scientific">Naumannella cuiyingiana</name>
    <dbReference type="NCBI Taxonomy" id="1347891"/>
    <lineage>
        <taxon>Bacteria</taxon>
        <taxon>Bacillati</taxon>
        <taxon>Actinomycetota</taxon>
        <taxon>Actinomycetes</taxon>
        <taxon>Propionibacteriales</taxon>
        <taxon>Propionibacteriaceae</taxon>
        <taxon>Naumannella</taxon>
    </lineage>
</organism>
<evidence type="ECO:0000256" key="15">
    <source>
        <dbReference type="ARBA" id="ARBA00033342"/>
    </source>
</evidence>
<gene>
    <name evidence="20" type="ORF">GGQ54_001612</name>
</gene>
<keyword evidence="5" id="KW-1003">Cell membrane</keyword>
<sequence length="352" mass="39306">MNDLFASIGGFFSTILWPLEWVVSGLLVLFHSLWGQLLGVDSGWGWVLSIVCLTAVIRIAIFPLFVRQIRSMRNMQLVQPRMAEIRKKYAGDRERMAIETQKLMREEGVNPMASCLPLILQMPIFFALFNVLNGASRGIPTGYWIVQNPELVPSLQNATIFGAPISATFLPSFGNPDLIAVQIVTVVLILAMCGTMFYTQLQITRKNMPPEALEGPMAQQQKMMLYLFPIIFAVGGVNFPIGVLIYWLTTNLWTMGQQAWIIRNNPTPGTPAYAAWEARIIAKGGDPKEKDPTYLRRKKMEEERAKANGKPASPAKGAAATATEAEPEDEAPKVQRQQPRKKSRSTRKGGRR</sequence>
<dbReference type="Pfam" id="PF02096">
    <property type="entry name" value="60KD_IMP"/>
    <property type="match status" value="1"/>
</dbReference>
<evidence type="ECO:0000259" key="19">
    <source>
        <dbReference type="Pfam" id="PF02096"/>
    </source>
</evidence>
<proteinExistence type="inferred from homology"/>
<dbReference type="NCBIfam" id="NF002350">
    <property type="entry name" value="PRK01315.1"/>
    <property type="match status" value="1"/>
</dbReference>
<comment type="similarity">
    <text evidence="2">Belongs to the OXA1/ALB3/YidC family. Type 1 subfamily.</text>
</comment>
<comment type="subunit">
    <text evidence="12">Interacts with the Sec translocase complex via SecD. Specifically interacts with transmembrane segments of nascent integral membrane proteins during membrane integration.</text>
</comment>
<evidence type="ECO:0000256" key="3">
    <source>
        <dbReference type="ARBA" id="ARBA00015325"/>
    </source>
</evidence>
<evidence type="ECO:0000313" key="21">
    <source>
        <dbReference type="Proteomes" id="UP000527616"/>
    </source>
</evidence>
<feature type="compositionally biased region" description="Basic and acidic residues" evidence="17">
    <location>
        <begin position="287"/>
        <end position="306"/>
    </location>
</feature>
<keyword evidence="9 18" id="KW-0472">Membrane</keyword>
<comment type="caution">
    <text evidence="20">The sequence shown here is derived from an EMBL/GenBank/DDBJ whole genome shotgun (WGS) entry which is preliminary data.</text>
</comment>
<feature type="compositionally biased region" description="Basic residues" evidence="17">
    <location>
        <begin position="338"/>
        <end position="352"/>
    </location>
</feature>
<dbReference type="InterPro" id="IPR028055">
    <property type="entry name" value="YidC/Oxa/ALB_C"/>
</dbReference>
<feature type="transmembrane region" description="Helical" evidence="18">
    <location>
        <begin position="179"/>
        <end position="198"/>
    </location>
</feature>
<dbReference type="AlphaFoldDB" id="A0A7Z0D937"/>
<feature type="domain" description="Membrane insertase YidC/Oxa/ALB C-terminal" evidence="19">
    <location>
        <begin position="46"/>
        <end position="262"/>
    </location>
</feature>
<feature type="transmembrane region" description="Helical" evidence="18">
    <location>
        <begin position="46"/>
        <end position="66"/>
    </location>
</feature>
<protein>
    <recommendedName>
        <fullName evidence="3">Membrane protein insertase YidC</fullName>
    </recommendedName>
    <alternativeName>
        <fullName evidence="15">Foldase YidC</fullName>
    </alternativeName>
    <alternativeName>
        <fullName evidence="14">Membrane integrase YidC</fullName>
    </alternativeName>
    <alternativeName>
        <fullName evidence="13">Membrane protein YidC</fullName>
    </alternativeName>
</protein>
<dbReference type="GO" id="GO:0015031">
    <property type="term" value="P:protein transport"/>
    <property type="evidence" value="ECO:0007669"/>
    <property type="project" value="UniProtKB-KW"/>
</dbReference>
<evidence type="ECO:0000256" key="6">
    <source>
        <dbReference type="ARBA" id="ARBA00022692"/>
    </source>
</evidence>
<keyword evidence="7" id="KW-0653">Protein transport</keyword>
<feature type="compositionally biased region" description="Low complexity" evidence="17">
    <location>
        <begin position="308"/>
        <end position="324"/>
    </location>
</feature>
<evidence type="ECO:0000256" key="4">
    <source>
        <dbReference type="ARBA" id="ARBA00022448"/>
    </source>
</evidence>
<evidence type="ECO:0000256" key="10">
    <source>
        <dbReference type="ARBA" id="ARBA00023186"/>
    </source>
</evidence>
<evidence type="ECO:0000256" key="5">
    <source>
        <dbReference type="ARBA" id="ARBA00022475"/>
    </source>
</evidence>
<reference evidence="20 21" key="1">
    <citation type="submission" date="2020-07" db="EMBL/GenBank/DDBJ databases">
        <title>Sequencing the genomes of 1000 actinobacteria strains.</title>
        <authorList>
            <person name="Klenk H.-P."/>
        </authorList>
    </citation>
    <scope>NUCLEOTIDE SEQUENCE [LARGE SCALE GENOMIC DNA]</scope>
    <source>
        <strain evidence="20 21">DSM 103164</strain>
    </source>
</reference>
<dbReference type="NCBIfam" id="TIGR03592">
    <property type="entry name" value="yidC_oxa1_cterm"/>
    <property type="match status" value="1"/>
</dbReference>
<keyword evidence="4" id="KW-0813">Transport</keyword>
<feature type="transmembrane region" description="Helical" evidence="18">
    <location>
        <begin position="112"/>
        <end position="132"/>
    </location>
</feature>
<evidence type="ECO:0000256" key="14">
    <source>
        <dbReference type="ARBA" id="ARBA00033245"/>
    </source>
</evidence>
<keyword evidence="21" id="KW-1185">Reference proteome</keyword>
<dbReference type="PANTHER" id="PTHR12428:SF65">
    <property type="entry name" value="CYTOCHROME C OXIDASE ASSEMBLY PROTEIN COX18, MITOCHONDRIAL"/>
    <property type="match status" value="1"/>
</dbReference>
<comment type="subcellular location">
    <subcellularLocation>
        <location evidence="1">Cell membrane</location>
        <topology evidence="1">Multi-pass membrane protein</topology>
    </subcellularLocation>
    <subcellularLocation>
        <location evidence="16">Membrane</location>
        <topology evidence="16">Multi-pass membrane protein</topology>
    </subcellularLocation>
</comment>
<dbReference type="GO" id="GO:0005886">
    <property type="term" value="C:plasma membrane"/>
    <property type="evidence" value="ECO:0007669"/>
    <property type="project" value="UniProtKB-SubCell"/>
</dbReference>
<evidence type="ECO:0000256" key="9">
    <source>
        <dbReference type="ARBA" id="ARBA00023136"/>
    </source>
</evidence>
<keyword evidence="10" id="KW-0143">Chaperone</keyword>
<feature type="transmembrane region" description="Helical" evidence="18">
    <location>
        <begin position="12"/>
        <end position="34"/>
    </location>
</feature>
<evidence type="ECO:0000256" key="11">
    <source>
        <dbReference type="ARBA" id="ARBA00025034"/>
    </source>
</evidence>
<feature type="transmembrane region" description="Helical" evidence="18">
    <location>
        <begin position="225"/>
        <end position="248"/>
    </location>
</feature>
<name>A0A7Z0D937_9ACTN</name>
<comment type="function">
    <text evidence="11">Required for the insertion and/or proper folding and/or complex formation of integral membrane proteins into the membrane. Involved in integration of membrane proteins that insert both dependently and independently of the Sec translocase complex, as well as at least some lipoproteins. Aids folding of multispanning membrane proteins.</text>
</comment>
<dbReference type="Proteomes" id="UP000527616">
    <property type="component" value="Unassembled WGS sequence"/>
</dbReference>
<evidence type="ECO:0000256" key="12">
    <source>
        <dbReference type="ARBA" id="ARBA00026028"/>
    </source>
</evidence>
<dbReference type="EMBL" id="JACBZS010000001">
    <property type="protein sequence ID" value="NYI71052.1"/>
    <property type="molecule type" value="Genomic_DNA"/>
</dbReference>
<feature type="region of interest" description="Disordered" evidence="17">
    <location>
        <begin position="287"/>
        <end position="352"/>
    </location>
</feature>
<dbReference type="GO" id="GO:0032977">
    <property type="term" value="F:membrane insertase activity"/>
    <property type="evidence" value="ECO:0007669"/>
    <property type="project" value="InterPro"/>
</dbReference>
<accession>A0A7Z0D937</accession>
<evidence type="ECO:0000313" key="20">
    <source>
        <dbReference type="EMBL" id="NYI71052.1"/>
    </source>
</evidence>
<evidence type="ECO:0000256" key="16">
    <source>
        <dbReference type="RuleBase" id="RU003945"/>
    </source>
</evidence>
<evidence type="ECO:0000256" key="2">
    <source>
        <dbReference type="ARBA" id="ARBA00010527"/>
    </source>
</evidence>
<evidence type="ECO:0000256" key="8">
    <source>
        <dbReference type="ARBA" id="ARBA00022989"/>
    </source>
</evidence>
<dbReference type="CDD" id="cd20070">
    <property type="entry name" value="5TM_YidC_Alb3"/>
    <property type="match status" value="1"/>
</dbReference>
<evidence type="ECO:0000256" key="1">
    <source>
        <dbReference type="ARBA" id="ARBA00004651"/>
    </source>
</evidence>
<dbReference type="InterPro" id="IPR001708">
    <property type="entry name" value="YidC/ALB3/OXA1/COX18"/>
</dbReference>
<evidence type="ECO:0000256" key="17">
    <source>
        <dbReference type="SAM" id="MobiDB-lite"/>
    </source>
</evidence>
<dbReference type="PANTHER" id="PTHR12428">
    <property type="entry name" value="OXA1"/>
    <property type="match status" value="1"/>
</dbReference>
<dbReference type="RefSeq" id="WP_179444926.1">
    <property type="nucleotide sequence ID" value="NZ_JACBZS010000001.1"/>
</dbReference>
<dbReference type="GO" id="GO:0051205">
    <property type="term" value="P:protein insertion into membrane"/>
    <property type="evidence" value="ECO:0007669"/>
    <property type="project" value="TreeGrafter"/>
</dbReference>